<sequence length="122" mass="13269">MQLTCFDQLSGVTKPFSRWTGDQGASYVFSVYELEKIPAYPHAVYVVVRNRGGVAEPILIGVTTALPALFFHSERYHGALRRGGNEVHVHVPHADMCPKAVAADLYHGLSCRQNGSVPCGAT</sequence>
<dbReference type="AlphaFoldDB" id="A0A3B0TVB3"/>
<feature type="non-terminal residue" evidence="1">
    <location>
        <position position="122"/>
    </location>
</feature>
<protein>
    <submittedName>
        <fullName evidence="1">Uncharacterized protein</fullName>
    </submittedName>
</protein>
<proteinExistence type="predicted"/>
<organism evidence="1">
    <name type="scientific">hydrothermal vent metagenome</name>
    <dbReference type="NCBI Taxonomy" id="652676"/>
    <lineage>
        <taxon>unclassified sequences</taxon>
        <taxon>metagenomes</taxon>
        <taxon>ecological metagenomes</taxon>
    </lineage>
</organism>
<name>A0A3B0TVB3_9ZZZZ</name>
<reference evidence="1" key="1">
    <citation type="submission" date="2018-06" db="EMBL/GenBank/DDBJ databases">
        <authorList>
            <person name="Zhirakovskaya E."/>
        </authorList>
    </citation>
    <scope>NUCLEOTIDE SEQUENCE</scope>
</reference>
<evidence type="ECO:0000313" key="1">
    <source>
        <dbReference type="EMBL" id="VAW17337.1"/>
    </source>
</evidence>
<gene>
    <name evidence="1" type="ORF">MNBD_ALPHA09-1704</name>
</gene>
<dbReference type="EMBL" id="UOEM01000104">
    <property type="protein sequence ID" value="VAW17337.1"/>
    <property type="molecule type" value="Genomic_DNA"/>
</dbReference>
<accession>A0A3B0TVB3</accession>